<reference evidence="2" key="1">
    <citation type="submission" date="2014-11" db="EMBL/GenBank/DDBJ databases">
        <authorList>
            <person name="Otto D Thomas"/>
            <person name="Naeem Raeece"/>
        </authorList>
    </citation>
    <scope>NUCLEOTIDE SEQUENCE</scope>
</reference>
<proteinExistence type="predicted"/>
<dbReference type="AlphaFoldDB" id="A0A0G4HST8"/>
<feature type="region of interest" description="Disordered" evidence="1">
    <location>
        <begin position="1"/>
        <end position="104"/>
    </location>
</feature>
<dbReference type="EMBL" id="CDMZ01003740">
    <property type="protein sequence ID" value="CEM47418.1"/>
    <property type="molecule type" value="Genomic_DNA"/>
</dbReference>
<accession>A0A0G4HST8</accession>
<dbReference type="VEuPathDB" id="CryptoDB:Cvel_8335"/>
<gene>
    <name evidence="2" type="ORF">Cvel_8335</name>
</gene>
<evidence type="ECO:0000256" key="1">
    <source>
        <dbReference type="SAM" id="MobiDB-lite"/>
    </source>
</evidence>
<feature type="compositionally biased region" description="Gly residues" evidence="1">
    <location>
        <begin position="68"/>
        <end position="79"/>
    </location>
</feature>
<evidence type="ECO:0000313" key="2">
    <source>
        <dbReference type="EMBL" id="CEM47418.1"/>
    </source>
</evidence>
<organism evidence="2">
    <name type="scientific">Chromera velia CCMP2878</name>
    <dbReference type="NCBI Taxonomy" id="1169474"/>
    <lineage>
        <taxon>Eukaryota</taxon>
        <taxon>Sar</taxon>
        <taxon>Alveolata</taxon>
        <taxon>Colpodellida</taxon>
        <taxon>Chromeraceae</taxon>
        <taxon>Chromera</taxon>
    </lineage>
</organism>
<name>A0A0G4HST8_9ALVE</name>
<sequence length="179" mass="19212">MAEAKKLAAKSYTNTIDEPPDGPPVWVKAQGSTPNPPKQKSPIVKEEVLFVGGAGFPLRGKGHRGGRGRGNAGSGGRGYQGSRQGRAEGQNGSHKQKDCSRCGRKGGHDAEWLVYNECPGMSAHCDICQKTGHFTQCCCDKKAKAQQQSPLSSLSNPRGKGCSQAYRGRAWRNISSAWR</sequence>
<dbReference type="PhylomeDB" id="A0A0G4HST8"/>
<feature type="compositionally biased region" description="Basic and acidic residues" evidence="1">
    <location>
        <begin position="95"/>
        <end position="104"/>
    </location>
</feature>
<protein>
    <submittedName>
        <fullName evidence="2">Uncharacterized protein</fullName>
    </submittedName>
</protein>